<name>A0A9P4WF71_9PLEO</name>
<evidence type="ECO:0000256" key="1">
    <source>
        <dbReference type="SAM" id="MobiDB-lite"/>
    </source>
</evidence>
<sequence>SVQGSDRSQKRFVATVAEDEDEEPEGRTASWQTTTEEQPTPNSSGLATTQEAEPGDYSRLVEYLDEKDDTLIKSIPGPDDANFVDLGISLKDSLPKKLLIGS</sequence>
<dbReference type="AlphaFoldDB" id="A0A9P4WF71"/>
<reference evidence="2" key="1">
    <citation type="submission" date="2019-04" db="EMBL/GenBank/DDBJ databases">
        <title>Sequencing of skin fungus with MAO and IRED activity.</title>
        <authorList>
            <person name="Marsaioli A.J."/>
            <person name="Bonatto J.M.C."/>
            <person name="Reis Junior O."/>
        </authorList>
    </citation>
    <scope>NUCLEOTIDE SEQUENCE</scope>
    <source>
        <strain evidence="2">28M1</strain>
    </source>
</reference>
<evidence type="ECO:0000313" key="2">
    <source>
        <dbReference type="EMBL" id="KAF3026310.1"/>
    </source>
</evidence>
<evidence type="ECO:0000313" key="3">
    <source>
        <dbReference type="Proteomes" id="UP000758155"/>
    </source>
</evidence>
<proteinExistence type="predicted"/>
<accession>A0A9P4WF71</accession>
<gene>
    <name evidence="2" type="ORF">E8E12_000170</name>
</gene>
<protein>
    <submittedName>
        <fullName evidence="2">Uncharacterized protein</fullName>
    </submittedName>
</protein>
<dbReference type="EMBL" id="SWKV01000435">
    <property type="protein sequence ID" value="KAF3026310.1"/>
    <property type="molecule type" value="Genomic_DNA"/>
</dbReference>
<organism evidence="2 3">
    <name type="scientific">Didymella heteroderae</name>
    <dbReference type="NCBI Taxonomy" id="1769908"/>
    <lineage>
        <taxon>Eukaryota</taxon>
        <taxon>Fungi</taxon>
        <taxon>Dikarya</taxon>
        <taxon>Ascomycota</taxon>
        <taxon>Pezizomycotina</taxon>
        <taxon>Dothideomycetes</taxon>
        <taxon>Pleosporomycetidae</taxon>
        <taxon>Pleosporales</taxon>
        <taxon>Pleosporineae</taxon>
        <taxon>Didymellaceae</taxon>
        <taxon>Didymella</taxon>
    </lineage>
</organism>
<comment type="caution">
    <text evidence="2">The sequence shown here is derived from an EMBL/GenBank/DDBJ whole genome shotgun (WGS) entry which is preliminary data.</text>
</comment>
<feature type="compositionally biased region" description="Polar residues" evidence="1">
    <location>
        <begin position="29"/>
        <end position="51"/>
    </location>
</feature>
<keyword evidence="3" id="KW-1185">Reference proteome</keyword>
<dbReference type="OrthoDB" id="10361150at2759"/>
<dbReference type="Proteomes" id="UP000758155">
    <property type="component" value="Unassembled WGS sequence"/>
</dbReference>
<feature type="region of interest" description="Disordered" evidence="1">
    <location>
        <begin position="1"/>
        <end position="57"/>
    </location>
</feature>
<feature type="non-terminal residue" evidence="2">
    <location>
        <position position="1"/>
    </location>
</feature>